<dbReference type="AlphaFoldDB" id="A0A850HEM9"/>
<dbReference type="GO" id="GO:0016628">
    <property type="term" value="F:oxidoreductase activity, acting on the CH-CH group of donors, NAD or NADP as acceptor"/>
    <property type="evidence" value="ECO:0007669"/>
    <property type="project" value="InterPro"/>
</dbReference>
<dbReference type="RefSeq" id="WP_176273843.1">
    <property type="nucleotide sequence ID" value="NZ_JABWTA010000001.1"/>
</dbReference>
<dbReference type="SUPFAM" id="SSF50129">
    <property type="entry name" value="GroES-like"/>
    <property type="match status" value="1"/>
</dbReference>
<evidence type="ECO:0000313" key="4">
    <source>
        <dbReference type="EMBL" id="NVE95641.1"/>
    </source>
</evidence>
<protein>
    <submittedName>
        <fullName evidence="4">NADP-dependent oxidoreductase</fullName>
    </submittedName>
</protein>
<keyword evidence="1" id="KW-0560">Oxidoreductase</keyword>
<dbReference type="Proteomes" id="UP000546031">
    <property type="component" value="Unassembled WGS sequence"/>
</dbReference>
<accession>A0A850HEM9</accession>
<dbReference type="SUPFAM" id="SSF51735">
    <property type="entry name" value="NAD(P)-binding Rossmann-fold domains"/>
    <property type="match status" value="1"/>
</dbReference>
<dbReference type="InterPro" id="IPR036291">
    <property type="entry name" value="NAD(P)-bd_dom_sf"/>
</dbReference>
<dbReference type="Gene3D" id="3.90.180.10">
    <property type="entry name" value="Medium-chain alcohol dehydrogenases, catalytic domain"/>
    <property type="match status" value="1"/>
</dbReference>
<dbReference type="InterPro" id="IPR011032">
    <property type="entry name" value="GroES-like_sf"/>
</dbReference>
<organism evidence="4 5">
    <name type="scientific">Altererythrobacter lutimaris</name>
    <dbReference type="NCBI Taxonomy" id="2743979"/>
    <lineage>
        <taxon>Bacteria</taxon>
        <taxon>Pseudomonadati</taxon>
        <taxon>Pseudomonadota</taxon>
        <taxon>Alphaproteobacteria</taxon>
        <taxon>Sphingomonadales</taxon>
        <taxon>Erythrobacteraceae</taxon>
        <taxon>Altererythrobacter</taxon>
    </lineage>
</organism>
<dbReference type="InterPro" id="IPR041694">
    <property type="entry name" value="ADH_N_2"/>
</dbReference>
<gene>
    <name evidence="4" type="ORF">HUO12_12100</name>
</gene>
<reference evidence="4 5" key="1">
    <citation type="submission" date="2020-06" db="EMBL/GenBank/DDBJ databases">
        <title>Altererythrobacter lutimaris sp. nov., a marine bacterium isolated from a tidal flat.</title>
        <authorList>
            <person name="Kim D."/>
            <person name="Yoo Y."/>
            <person name="Kim J.-J."/>
        </authorList>
    </citation>
    <scope>NUCLEOTIDE SEQUENCE [LARGE SCALE GENOMIC DNA]</scope>
    <source>
        <strain evidence="4 5">JGD-16</strain>
    </source>
</reference>
<evidence type="ECO:0000256" key="1">
    <source>
        <dbReference type="ARBA" id="ARBA00023002"/>
    </source>
</evidence>
<name>A0A850HEM9_9SPHN</name>
<feature type="domain" description="Oxidoreductase N-terminal" evidence="3">
    <location>
        <begin position="25"/>
        <end position="128"/>
    </location>
</feature>
<proteinExistence type="predicted"/>
<feature type="domain" description="Alcohol dehydrogenase-like C-terminal" evidence="2">
    <location>
        <begin position="180"/>
        <end position="311"/>
    </location>
</feature>
<dbReference type="InterPro" id="IPR013149">
    <property type="entry name" value="ADH-like_C"/>
</dbReference>
<dbReference type="Pfam" id="PF16884">
    <property type="entry name" value="ADH_N_2"/>
    <property type="match status" value="1"/>
</dbReference>
<evidence type="ECO:0000259" key="3">
    <source>
        <dbReference type="Pfam" id="PF16884"/>
    </source>
</evidence>
<dbReference type="FunFam" id="3.40.50.720:FF:000121">
    <property type="entry name" value="Prostaglandin reductase 2"/>
    <property type="match status" value="1"/>
</dbReference>
<evidence type="ECO:0000313" key="5">
    <source>
        <dbReference type="Proteomes" id="UP000546031"/>
    </source>
</evidence>
<dbReference type="CDD" id="cd05288">
    <property type="entry name" value="PGDH"/>
    <property type="match status" value="1"/>
</dbReference>
<sequence length="362" mass="39684">MGAAEELAAFDALAAKRIDDDANYQWRIARRPVGNVRPEDFEFGVTEIPEPREGEVLLKTHYLGLAPVMRFYMQATARTGDVSLGIGDVIHGRGVAQIVKSRHPDWREGEIVQGQMGWQTYKVSKMTAQEKFFRMPNNGLDAALGAGVLGMTGLSAHAGLFACGSPKEGDRMVLSGAAGGVGSMVSQMAANVVGCDVVGIAGGPEKCAFIREHGCRASIDYKADDIEAMLDQLRPEGIDLYFDNVGGETLEACLERLRMHARIVLCGSISEYTREEPFKLSNYTRLRATDSVMRGFFVYNHLSDWDRVMGEMSGWIADGKLKPVQDIEQGFGAMPRALANLYYGRNVGVQCCSVRGEPEEWV</sequence>
<dbReference type="InterPro" id="IPR045010">
    <property type="entry name" value="MDR_fam"/>
</dbReference>
<comment type="caution">
    <text evidence="4">The sequence shown here is derived from an EMBL/GenBank/DDBJ whole genome shotgun (WGS) entry which is preliminary data.</text>
</comment>
<dbReference type="EMBL" id="JABWTA010000001">
    <property type="protein sequence ID" value="NVE95641.1"/>
    <property type="molecule type" value="Genomic_DNA"/>
</dbReference>
<dbReference type="Pfam" id="PF00107">
    <property type="entry name" value="ADH_zinc_N"/>
    <property type="match status" value="1"/>
</dbReference>
<evidence type="ECO:0000259" key="2">
    <source>
        <dbReference type="Pfam" id="PF00107"/>
    </source>
</evidence>
<dbReference type="PANTHER" id="PTHR43205:SF7">
    <property type="entry name" value="PROSTAGLANDIN REDUCTASE 1"/>
    <property type="match status" value="1"/>
</dbReference>
<keyword evidence="5" id="KW-1185">Reference proteome</keyword>
<dbReference type="Gene3D" id="3.40.50.720">
    <property type="entry name" value="NAD(P)-binding Rossmann-like Domain"/>
    <property type="match status" value="1"/>
</dbReference>
<dbReference type="PANTHER" id="PTHR43205">
    <property type="entry name" value="PROSTAGLANDIN REDUCTASE"/>
    <property type="match status" value="1"/>
</dbReference>